<evidence type="ECO:0000256" key="5">
    <source>
        <dbReference type="ARBA" id="ARBA00022833"/>
    </source>
</evidence>
<evidence type="ECO:0000256" key="1">
    <source>
        <dbReference type="ARBA" id="ARBA00001947"/>
    </source>
</evidence>
<evidence type="ECO:0000313" key="10">
    <source>
        <dbReference type="EMBL" id="TCT11317.1"/>
    </source>
</evidence>
<feature type="transmembrane region" description="Helical" evidence="8">
    <location>
        <begin position="12"/>
        <end position="34"/>
    </location>
</feature>
<dbReference type="RefSeq" id="WP_132806085.1">
    <property type="nucleotide sequence ID" value="NZ_SMAK01000004.1"/>
</dbReference>
<keyword evidence="4" id="KW-0378">Hydrolase</keyword>
<dbReference type="Proteomes" id="UP000295678">
    <property type="component" value="Unassembled WGS sequence"/>
</dbReference>
<keyword evidence="5" id="KW-0862">Zinc</keyword>
<dbReference type="EMBL" id="SMAK01000004">
    <property type="protein sequence ID" value="TCT11317.1"/>
    <property type="molecule type" value="Genomic_DNA"/>
</dbReference>
<dbReference type="FunFam" id="2.70.70.10:FF:000006">
    <property type="entry name" value="M23 family peptidase"/>
    <property type="match status" value="1"/>
</dbReference>
<keyword evidence="8" id="KW-1133">Transmembrane helix</keyword>
<keyword evidence="6" id="KW-0482">Metalloprotease</keyword>
<feature type="coiled-coil region" evidence="7">
    <location>
        <begin position="50"/>
        <end position="109"/>
    </location>
</feature>
<keyword evidence="11" id="KW-1185">Reference proteome</keyword>
<evidence type="ECO:0000256" key="2">
    <source>
        <dbReference type="ARBA" id="ARBA00022670"/>
    </source>
</evidence>
<dbReference type="InterPro" id="IPR011055">
    <property type="entry name" value="Dup_hybrid_motif"/>
</dbReference>
<feature type="domain" description="M23ase beta-sheet core" evidence="9">
    <location>
        <begin position="298"/>
        <end position="392"/>
    </location>
</feature>
<evidence type="ECO:0000256" key="8">
    <source>
        <dbReference type="SAM" id="Phobius"/>
    </source>
</evidence>
<keyword evidence="8" id="KW-0472">Membrane</keyword>
<keyword evidence="3" id="KW-0479">Metal-binding</keyword>
<dbReference type="GO" id="GO:0006508">
    <property type="term" value="P:proteolysis"/>
    <property type="evidence" value="ECO:0007669"/>
    <property type="project" value="UniProtKB-KW"/>
</dbReference>
<dbReference type="GO" id="GO:0046872">
    <property type="term" value="F:metal ion binding"/>
    <property type="evidence" value="ECO:0007669"/>
    <property type="project" value="UniProtKB-KW"/>
</dbReference>
<reference evidence="10 11" key="1">
    <citation type="submission" date="2019-03" db="EMBL/GenBank/DDBJ databases">
        <title>Genomic Encyclopedia of Type Strains, Phase IV (KMG-IV): sequencing the most valuable type-strain genomes for metagenomic binning, comparative biology and taxonomic classification.</title>
        <authorList>
            <person name="Goeker M."/>
        </authorList>
    </citation>
    <scope>NUCLEOTIDE SEQUENCE [LARGE SCALE GENOMIC DNA]</scope>
    <source>
        <strain evidence="10 11">DSM 19345</strain>
    </source>
</reference>
<proteinExistence type="predicted"/>
<dbReference type="Pfam" id="PF01551">
    <property type="entry name" value="Peptidase_M23"/>
    <property type="match status" value="1"/>
</dbReference>
<comment type="cofactor">
    <cofactor evidence="1">
        <name>Zn(2+)</name>
        <dbReference type="ChEBI" id="CHEBI:29105"/>
    </cofactor>
</comment>
<dbReference type="AlphaFoldDB" id="A0A4R3MG87"/>
<evidence type="ECO:0000256" key="4">
    <source>
        <dbReference type="ARBA" id="ARBA00022801"/>
    </source>
</evidence>
<keyword evidence="7" id="KW-0175">Coiled coil</keyword>
<organism evidence="10 11">
    <name type="scientific">Tepidamorphus gemmatus</name>
    <dbReference type="NCBI Taxonomy" id="747076"/>
    <lineage>
        <taxon>Bacteria</taxon>
        <taxon>Pseudomonadati</taxon>
        <taxon>Pseudomonadota</taxon>
        <taxon>Alphaproteobacteria</taxon>
        <taxon>Hyphomicrobiales</taxon>
        <taxon>Tepidamorphaceae</taxon>
        <taxon>Tepidamorphus</taxon>
    </lineage>
</organism>
<evidence type="ECO:0000259" key="9">
    <source>
        <dbReference type="Pfam" id="PF01551"/>
    </source>
</evidence>
<evidence type="ECO:0000313" key="11">
    <source>
        <dbReference type="Proteomes" id="UP000295678"/>
    </source>
</evidence>
<dbReference type="OrthoDB" id="9805070at2"/>
<keyword evidence="8" id="KW-0812">Transmembrane</keyword>
<comment type="caution">
    <text evidence="10">The sequence shown here is derived from an EMBL/GenBank/DDBJ whole genome shotgun (WGS) entry which is preliminary data.</text>
</comment>
<evidence type="ECO:0000256" key="7">
    <source>
        <dbReference type="SAM" id="Coils"/>
    </source>
</evidence>
<dbReference type="Gene3D" id="2.70.70.10">
    <property type="entry name" value="Glucose Permease (Domain IIA)"/>
    <property type="match status" value="1"/>
</dbReference>
<protein>
    <submittedName>
        <fullName evidence="10">Peptidase M23-like protein</fullName>
    </submittedName>
</protein>
<keyword evidence="2" id="KW-0645">Protease</keyword>
<dbReference type="InterPro" id="IPR016047">
    <property type="entry name" value="M23ase_b-sheet_dom"/>
</dbReference>
<gene>
    <name evidence="10" type="ORF">EDC22_10474</name>
</gene>
<evidence type="ECO:0000256" key="3">
    <source>
        <dbReference type="ARBA" id="ARBA00022723"/>
    </source>
</evidence>
<dbReference type="GO" id="GO:0004222">
    <property type="term" value="F:metalloendopeptidase activity"/>
    <property type="evidence" value="ECO:0007669"/>
    <property type="project" value="TreeGrafter"/>
</dbReference>
<accession>A0A4R3MG87</accession>
<dbReference type="PANTHER" id="PTHR21666:SF288">
    <property type="entry name" value="CELL DIVISION PROTEIN YTFB"/>
    <property type="match status" value="1"/>
</dbReference>
<evidence type="ECO:0000256" key="6">
    <source>
        <dbReference type="ARBA" id="ARBA00023049"/>
    </source>
</evidence>
<dbReference type="CDD" id="cd12797">
    <property type="entry name" value="M23_peptidase"/>
    <property type="match status" value="1"/>
</dbReference>
<dbReference type="InterPro" id="IPR050570">
    <property type="entry name" value="Cell_wall_metabolism_enzyme"/>
</dbReference>
<dbReference type="PANTHER" id="PTHR21666">
    <property type="entry name" value="PEPTIDASE-RELATED"/>
    <property type="match status" value="1"/>
</dbReference>
<sequence>MRALTLPHWAGWACLAGLCAVLVWLVGATAYIAFHDEILATALEHRVAVERSYEDRIAHLRRQIDEINTRQYLDQQAFESRLAAVLRRQQELEERQHRIAALIEAARQRKVTLAVPSAPQTTANFADAGVASPLMTSYRQDRPAPLDGTIPSRNTAAAPDAPSRPLVVTKALGDGPMAAIEASMNHVDAVQGEIVATLAASVEALNSRLEQVMNSVGSRGSSPAAPGMGGPLIELRDSVVVRGAPDMELRRLEAGLDRLDKLRFQVSRLPVRLPLPGEAEITSGFGTRIDPFLGRPALHTGVDFRSEPGDPVLAAAGGTVEIAEYSGGYGNMVEIDHGNGYSTRYSHLSSILVKAGDNVAPGDIVGRVGSTGRSTGPHLHFETRLLGTVRDPMDYLAAAELLPPGF</sequence>
<dbReference type="SUPFAM" id="SSF51261">
    <property type="entry name" value="Duplicated hybrid motif"/>
    <property type="match status" value="1"/>
</dbReference>
<name>A0A4R3MG87_9HYPH</name>